<keyword evidence="1" id="KW-0175">Coiled coil</keyword>
<keyword evidence="3" id="KW-1185">Reference proteome</keyword>
<dbReference type="AlphaFoldDB" id="A0AAD1UGN9"/>
<reference evidence="2" key="1">
    <citation type="submission" date="2023-07" db="EMBL/GenBank/DDBJ databases">
        <authorList>
            <consortium name="AG Swart"/>
            <person name="Singh M."/>
            <person name="Singh A."/>
            <person name="Seah K."/>
            <person name="Emmerich C."/>
        </authorList>
    </citation>
    <scope>NUCLEOTIDE SEQUENCE</scope>
    <source>
        <strain evidence="2">DP1</strain>
    </source>
</reference>
<proteinExistence type="predicted"/>
<evidence type="ECO:0000313" key="2">
    <source>
        <dbReference type="EMBL" id="CAI2365029.1"/>
    </source>
</evidence>
<evidence type="ECO:0000313" key="3">
    <source>
        <dbReference type="Proteomes" id="UP001295684"/>
    </source>
</evidence>
<protein>
    <submittedName>
        <fullName evidence="2">Uncharacterized protein</fullName>
    </submittedName>
</protein>
<comment type="caution">
    <text evidence="2">The sequence shown here is derived from an EMBL/GenBank/DDBJ whole genome shotgun (WGS) entry which is preliminary data.</text>
</comment>
<evidence type="ECO:0000256" key="1">
    <source>
        <dbReference type="SAM" id="Coils"/>
    </source>
</evidence>
<dbReference type="Proteomes" id="UP001295684">
    <property type="component" value="Unassembled WGS sequence"/>
</dbReference>
<accession>A0AAD1UGN9</accession>
<dbReference type="EMBL" id="CAMPGE010006185">
    <property type="protein sequence ID" value="CAI2365029.1"/>
    <property type="molecule type" value="Genomic_DNA"/>
</dbReference>
<organism evidence="2 3">
    <name type="scientific">Euplotes crassus</name>
    <dbReference type="NCBI Taxonomy" id="5936"/>
    <lineage>
        <taxon>Eukaryota</taxon>
        <taxon>Sar</taxon>
        <taxon>Alveolata</taxon>
        <taxon>Ciliophora</taxon>
        <taxon>Intramacronucleata</taxon>
        <taxon>Spirotrichea</taxon>
        <taxon>Hypotrichia</taxon>
        <taxon>Euplotida</taxon>
        <taxon>Euplotidae</taxon>
        <taxon>Moneuplotes</taxon>
    </lineage>
</organism>
<name>A0AAD1UGN9_EUPCR</name>
<feature type="coiled-coil region" evidence="1">
    <location>
        <begin position="114"/>
        <end position="141"/>
    </location>
</feature>
<gene>
    <name evidence="2" type="ORF">ECRASSUSDP1_LOCUS6379</name>
</gene>
<sequence length="518" mass="60739">MSSKKKGSRLNLPGRASLTAEGFRSGYIDSRLADEIMDDDISLSSESEREVDFWINYRKKIDITEQLNLDKYYIDDEVRLKIKRLLKMETSSEKELEKNFKYCYSECIWAYDRISTLQNVIKGLNSEIKKATNSAEKATRYINTILLANQQKNKNDKIAVKIQCKQDYQHRLEKIQKAFNEEVEVIKAQSEDHRIDSQMKDNILMKLTKIVIEQEFILGTIKKYYKRKFGLTKLKSFSEYRNNLLDRIDDKQPSRVPLEPSKNESVKSYISGDKDNSILLHELRTMKNLVKSSVNQTVKWQNEISRLQNIIKGKDTELSKDTTVEHRARIKQLENDLYQRGLDFKEYKRLVSQEIRVKESLHKKSSKYNRVLRNELVFAKNIIKNPKIYEQMNRSMNNSIKEFDSYKYKPTSKKPPVKKKISKKVKSRSRCSKRSVMNYSIDLSMPTKTSFIPFVGESTSSMVRRKKLNMKLRDVFTPETSTKISKRKFNITQTSQTGWFSPGLNIPGKCEVSLEKFE</sequence>